<dbReference type="InterPro" id="IPR036271">
    <property type="entry name" value="Tet_transcr_reg_TetR-rel_C_sf"/>
</dbReference>
<evidence type="ECO:0000256" key="2">
    <source>
        <dbReference type="PROSITE-ProRule" id="PRU00335"/>
    </source>
</evidence>
<dbReference type="GO" id="GO:0003700">
    <property type="term" value="F:DNA-binding transcription factor activity"/>
    <property type="evidence" value="ECO:0007669"/>
    <property type="project" value="TreeGrafter"/>
</dbReference>
<accession>A0A9D2TZ22</accession>
<feature type="domain" description="HTH tetR-type" evidence="4">
    <location>
        <begin position="10"/>
        <end position="70"/>
    </location>
</feature>
<keyword evidence="3" id="KW-0175">Coiled coil</keyword>
<reference evidence="5" key="2">
    <citation type="submission" date="2021-04" db="EMBL/GenBank/DDBJ databases">
        <authorList>
            <person name="Gilroy R."/>
        </authorList>
    </citation>
    <scope>NUCLEOTIDE SEQUENCE</scope>
    <source>
        <strain evidence="5">ChiHjej8B7-25341</strain>
    </source>
</reference>
<dbReference type="PROSITE" id="PS50977">
    <property type="entry name" value="HTH_TETR_2"/>
    <property type="match status" value="1"/>
</dbReference>
<evidence type="ECO:0000259" key="4">
    <source>
        <dbReference type="PROSITE" id="PS50977"/>
    </source>
</evidence>
<dbReference type="SUPFAM" id="SSF48498">
    <property type="entry name" value="Tetracyclin repressor-like, C-terminal domain"/>
    <property type="match status" value="1"/>
</dbReference>
<comment type="caution">
    <text evidence="5">The sequence shown here is derived from an EMBL/GenBank/DDBJ whole genome shotgun (WGS) entry which is preliminary data.</text>
</comment>
<evidence type="ECO:0000256" key="3">
    <source>
        <dbReference type="SAM" id="Coils"/>
    </source>
</evidence>
<dbReference type="PANTHER" id="PTHR30055">
    <property type="entry name" value="HTH-TYPE TRANSCRIPTIONAL REGULATOR RUTR"/>
    <property type="match status" value="1"/>
</dbReference>
<feature type="DNA-binding region" description="H-T-H motif" evidence="2">
    <location>
        <begin position="33"/>
        <end position="52"/>
    </location>
</feature>
<dbReference type="PANTHER" id="PTHR30055:SF226">
    <property type="entry name" value="HTH-TYPE TRANSCRIPTIONAL REGULATOR PKSA"/>
    <property type="match status" value="1"/>
</dbReference>
<gene>
    <name evidence="5" type="ORF">H9912_00210</name>
</gene>
<keyword evidence="1 2" id="KW-0238">DNA-binding</keyword>
<organism evidence="5 6">
    <name type="scientific">Candidatus Eisenbergiella stercorigallinarum</name>
    <dbReference type="NCBI Taxonomy" id="2838557"/>
    <lineage>
        <taxon>Bacteria</taxon>
        <taxon>Bacillati</taxon>
        <taxon>Bacillota</taxon>
        <taxon>Clostridia</taxon>
        <taxon>Lachnospirales</taxon>
        <taxon>Lachnospiraceae</taxon>
        <taxon>Eisenbergiella</taxon>
    </lineage>
</organism>
<dbReference type="Gene3D" id="1.10.357.10">
    <property type="entry name" value="Tetracycline Repressor, domain 2"/>
    <property type="match status" value="1"/>
</dbReference>
<proteinExistence type="predicted"/>
<dbReference type="Proteomes" id="UP000823851">
    <property type="component" value="Unassembled WGS sequence"/>
</dbReference>
<evidence type="ECO:0000256" key="1">
    <source>
        <dbReference type="ARBA" id="ARBA00023125"/>
    </source>
</evidence>
<evidence type="ECO:0000313" key="5">
    <source>
        <dbReference type="EMBL" id="HJD30344.1"/>
    </source>
</evidence>
<dbReference type="PRINTS" id="PR00455">
    <property type="entry name" value="HTHTETR"/>
</dbReference>
<sequence>MNQKFFDIPKEKQDRIINAALQVFSQNGYRHAGTDEVVRRAGISKGLLFHYFESKLGLYIFLYDYAVRYMLLELAGGTEKNEKDLFALIRLIEEAAFRACRQYPYLKAFLDSAREEDCREAFQAVAEQKRRYEKRLEEILRQADTHLLRPRADLPRIMGIMDYTFRGLTRERCRQENFSPEELFGEIFSYLMLFERLFGS</sequence>
<dbReference type="InterPro" id="IPR050109">
    <property type="entry name" value="HTH-type_TetR-like_transc_reg"/>
</dbReference>
<dbReference type="Pfam" id="PF00440">
    <property type="entry name" value="TetR_N"/>
    <property type="match status" value="1"/>
</dbReference>
<protein>
    <submittedName>
        <fullName evidence="5">TetR/AcrR family transcriptional regulator</fullName>
    </submittedName>
</protein>
<dbReference type="SUPFAM" id="SSF46689">
    <property type="entry name" value="Homeodomain-like"/>
    <property type="match status" value="1"/>
</dbReference>
<dbReference type="InterPro" id="IPR009057">
    <property type="entry name" value="Homeodomain-like_sf"/>
</dbReference>
<reference evidence="5" key="1">
    <citation type="journal article" date="2021" name="PeerJ">
        <title>Extensive microbial diversity within the chicken gut microbiome revealed by metagenomics and culture.</title>
        <authorList>
            <person name="Gilroy R."/>
            <person name="Ravi A."/>
            <person name="Getino M."/>
            <person name="Pursley I."/>
            <person name="Horton D.L."/>
            <person name="Alikhan N.F."/>
            <person name="Baker D."/>
            <person name="Gharbi K."/>
            <person name="Hall N."/>
            <person name="Watson M."/>
            <person name="Adriaenssens E.M."/>
            <person name="Foster-Nyarko E."/>
            <person name="Jarju S."/>
            <person name="Secka A."/>
            <person name="Antonio M."/>
            <person name="Oren A."/>
            <person name="Chaudhuri R.R."/>
            <person name="La Ragione R."/>
            <person name="Hildebrand F."/>
            <person name="Pallen M.J."/>
        </authorList>
    </citation>
    <scope>NUCLEOTIDE SEQUENCE</scope>
    <source>
        <strain evidence="5">ChiHjej8B7-25341</strain>
    </source>
</reference>
<feature type="coiled-coil region" evidence="3">
    <location>
        <begin position="122"/>
        <end position="149"/>
    </location>
</feature>
<dbReference type="EMBL" id="DWUW01000006">
    <property type="protein sequence ID" value="HJD30344.1"/>
    <property type="molecule type" value="Genomic_DNA"/>
</dbReference>
<dbReference type="GO" id="GO:0000976">
    <property type="term" value="F:transcription cis-regulatory region binding"/>
    <property type="evidence" value="ECO:0007669"/>
    <property type="project" value="TreeGrafter"/>
</dbReference>
<dbReference type="AlphaFoldDB" id="A0A9D2TZ22"/>
<dbReference type="InterPro" id="IPR001647">
    <property type="entry name" value="HTH_TetR"/>
</dbReference>
<name>A0A9D2TZ22_9FIRM</name>
<evidence type="ECO:0000313" key="6">
    <source>
        <dbReference type="Proteomes" id="UP000823851"/>
    </source>
</evidence>